<dbReference type="AlphaFoldDB" id="A0A7W3FJH0"/>
<keyword evidence="3" id="KW-1185">Reference proteome</keyword>
<dbReference type="PANTHER" id="PTHR43464">
    <property type="entry name" value="METHYLTRANSFERASE"/>
    <property type="match status" value="1"/>
</dbReference>
<dbReference type="CDD" id="cd02440">
    <property type="entry name" value="AdoMet_MTases"/>
    <property type="match status" value="1"/>
</dbReference>
<dbReference type="SUPFAM" id="SSF53335">
    <property type="entry name" value="S-adenosyl-L-methionine-dependent methyltransferases"/>
    <property type="match status" value="1"/>
</dbReference>
<feature type="domain" description="Methyltransferase" evidence="1">
    <location>
        <begin position="48"/>
        <end position="141"/>
    </location>
</feature>
<dbReference type="Gene3D" id="3.40.50.150">
    <property type="entry name" value="Vaccinia Virus protein VP39"/>
    <property type="match status" value="1"/>
</dbReference>
<evidence type="ECO:0000259" key="1">
    <source>
        <dbReference type="Pfam" id="PF13649"/>
    </source>
</evidence>
<dbReference type="GO" id="GO:0008168">
    <property type="term" value="F:methyltransferase activity"/>
    <property type="evidence" value="ECO:0007669"/>
    <property type="project" value="UniProtKB-KW"/>
</dbReference>
<dbReference type="PANTHER" id="PTHR43464:SF58">
    <property type="entry name" value="BLR7975 PROTEIN"/>
    <property type="match status" value="1"/>
</dbReference>
<keyword evidence="2" id="KW-0808">Transferase</keyword>
<comment type="caution">
    <text evidence="2">The sequence shown here is derived from an EMBL/GenBank/DDBJ whole genome shotgun (WGS) entry which is preliminary data.</text>
</comment>
<accession>A0A7W3FJH0</accession>
<proteinExistence type="predicted"/>
<name>A0A7W3FJH0_9GAMM</name>
<evidence type="ECO:0000313" key="3">
    <source>
        <dbReference type="Proteomes" id="UP000547058"/>
    </source>
</evidence>
<protein>
    <submittedName>
        <fullName evidence="2">Methyltransferase domain-containing protein</fullName>
    </submittedName>
</protein>
<evidence type="ECO:0000313" key="2">
    <source>
        <dbReference type="EMBL" id="MBA8680668.1"/>
    </source>
</evidence>
<dbReference type="EMBL" id="JACGXS010000001">
    <property type="protein sequence ID" value="MBA8680668.1"/>
    <property type="molecule type" value="Genomic_DNA"/>
</dbReference>
<dbReference type="GO" id="GO:0032259">
    <property type="term" value="P:methylation"/>
    <property type="evidence" value="ECO:0007669"/>
    <property type="project" value="UniProtKB-KW"/>
</dbReference>
<reference evidence="2 3" key="1">
    <citation type="submission" date="2020-08" db="EMBL/GenBank/DDBJ databases">
        <title>Stenotrophomonas tumulicola JCM 30961.</title>
        <authorList>
            <person name="Deng Y."/>
        </authorList>
    </citation>
    <scope>NUCLEOTIDE SEQUENCE [LARGE SCALE GENOMIC DNA]</scope>
    <source>
        <strain evidence="2 3">JCM 30961</strain>
    </source>
</reference>
<sequence length="228" mass="24482">MRPAVSFTDPQAVARYAEGPIRQVPGFHALQQMATLLLAESVPATGRVLVLGAGGGLELKVFAEAHPGWQFLGVDPSAEMLSLARAHLGALAERVQLHEGYLDSAPQEAFDGATSILVMHFLSLEERRTTLRELARRLKPGAPLVLAHHSFPQAEPAKSRWLARYAAFAASSGVDPGNAANAARAISERLALLDPEQEAALLREAGFVDIELFYAGLTFKGWVGRKPG</sequence>
<dbReference type="Proteomes" id="UP000547058">
    <property type="component" value="Unassembled WGS sequence"/>
</dbReference>
<organism evidence="2 3">
    <name type="scientific">Stenotrophomonas tumulicola</name>
    <dbReference type="NCBI Taxonomy" id="1685415"/>
    <lineage>
        <taxon>Bacteria</taxon>
        <taxon>Pseudomonadati</taxon>
        <taxon>Pseudomonadota</taxon>
        <taxon>Gammaproteobacteria</taxon>
        <taxon>Lysobacterales</taxon>
        <taxon>Lysobacteraceae</taxon>
        <taxon>Stenotrophomonas</taxon>
    </lineage>
</organism>
<gene>
    <name evidence="2" type="ORF">H4O11_02465</name>
</gene>
<dbReference type="Pfam" id="PF13649">
    <property type="entry name" value="Methyltransf_25"/>
    <property type="match status" value="1"/>
</dbReference>
<dbReference type="InterPro" id="IPR029063">
    <property type="entry name" value="SAM-dependent_MTases_sf"/>
</dbReference>
<dbReference type="InterPro" id="IPR041698">
    <property type="entry name" value="Methyltransf_25"/>
</dbReference>
<keyword evidence="2" id="KW-0489">Methyltransferase</keyword>